<feature type="transmembrane region" description="Helical" evidence="10">
    <location>
        <begin position="134"/>
        <end position="154"/>
    </location>
</feature>
<gene>
    <name evidence="13" type="ORF">DRF60_01985</name>
</gene>
<keyword evidence="8" id="KW-1015">Disulfide bond</keyword>
<evidence type="ECO:0000256" key="7">
    <source>
        <dbReference type="ARBA" id="ARBA00023136"/>
    </source>
</evidence>
<sequence>MELRKEINAVFLYLKSIDVRIDKDDYIYQVESHPETPSLLAFSDAFSFFGIPNGAFNVDFEEREVLPETFLTILNLGEGHLILSYIEKKGGHFIYTDNEGVKKDITASEISVLWTGAILVAEGNDQIVKSSNTLYNKILPGLVFLAGLAVMYFIGGWYLMGFTGIAVLGMFFSFEAIKTELGFESGFSNQFCDGSEKSSCSQIINSEKGKIAGFKLSDLSVFLFGTQLFLLIIFNRSLLNDYYFLTFISLLACIPFTLYSFYFQMKVEKKWCPICLSIIGVIYAEIIYLSFNSREILNNSTLDIKTISLFAGVLTVFIGAYFLIKKALLSYSSLKKDADFDSRYIRHYPYFKGILTSKDPVLLKAEPIMVGNPDAPVSITFITSPLCSYCKEAHEFLQKIHTHYKDQVNIKIRFNMTGVVTAEVEEMLIQLLNIYHTKGEQKFIEALHDWYSHREADKWLKEYSTKLTNRTFLLNKLVSVSYENLQNNFFFTPHYFINNYEFPVRLNKKYIELFMPDLIEDQWSIDENIPVEEFETQYGQMVDQN</sequence>
<keyword evidence="7 10" id="KW-0472">Membrane</keyword>
<comment type="caution">
    <text evidence="13">The sequence shown here is derived from an EMBL/GenBank/DDBJ whole genome shotgun (WGS) entry which is preliminary data.</text>
</comment>
<evidence type="ECO:0000259" key="12">
    <source>
        <dbReference type="Pfam" id="PF13462"/>
    </source>
</evidence>
<dbReference type="GO" id="GO:0016491">
    <property type="term" value="F:oxidoreductase activity"/>
    <property type="evidence" value="ECO:0007669"/>
    <property type="project" value="UniProtKB-KW"/>
</dbReference>
<evidence type="ECO:0000313" key="14">
    <source>
        <dbReference type="Proteomes" id="UP000257030"/>
    </source>
</evidence>
<dbReference type="InterPro" id="IPR036249">
    <property type="entry name" value="Thioredoxin-like_sf"/>
</dbReference>
<evidence type="ECO:0000256" key="9">
    <source>
        <dbReference type="ARBA" id="ARBA00023284"/>
    </source>
</evidence>
<keyword evidence="4" id="KW-0874">Quinone</keyword>
<dbReference type="EMBL" id="QNUH01000001">
    <property type="protein sequence ID" value="REC80501.1"/>
    <property type="molecule type" value="Genomic_DNA"/>
</dbReference>
<feature type="domain" description="Vitamin K epoxide reductase" evidence="11">
    <location>
        <begin position="163"/>
        <end position="287"/>
    </location>
</feature>
<dbReference type="AlphaFoldDB" id="A0A3D9DRR7"/>
<comment type="similarity">
    <text evidence="2">Belongs to the VKOR family.</text>
</comment>
<evidence type="ECO:0000256" key="3">
    <source>
        <dbReference type="ARBA" id="ARBA00022692"/>
    </source>
</evidence>
<dbReference type="InterPro" id="IPR038354">
    <property type="entry name" value="VKOR_sf"/>
</dbReference>
<keyword evidence="3 10" id="KW-0812">Transmembrane</keyword>
<protein>
    <recommendedName>
        <fullName evidence="15">Vitamin K epoxide reductase domain-containing protein</fullName>
    </recommendedName>
</protein>
<dbReference type="Gene3D" id="1.20.1440.130">
    <property type="entry name" value="VKOR domain"/>
    <property type="match status" value="1"/>
</dbReference>
<dbReference type="Gene3D" id="3.40.30.10">
    <property type="entry name" value="Glutaredoxin"/>
    <property type="match status" value="1"/>
</dbReference>
<evidence type="ECO:0000256" key="6">
    <source>
        <dbReference type="ARBA" id="ARBA00023002"/>
    </source>
</evidence>
<evidence type="ECO:0000256" key="2">
    <source>
        <dbReference type="ARBA" id="ARBA00006214"/>
    </source>
</evidence>
<evidence type="ECO:0000256" key="5">
    <source>
        <dbReference type="ARBA" id="ARBA00022989"/>
    </source>
</evidence>
<dbReference type="CDD" id="cd02972">
    <property type="entry name" value="DsbA_family"/>
    <property type="match status" value="1"/>
</dbReference>
<dbReference type="Pfam" id="PF13462">
    <property type="entry name" value="Thioredoxin_4"/>
    <property type="match status" value="1"/>
</dbReference>
<dbReference type="Pfam" id="PF07884">
    <property type="entry name" value="VKOR"/>
    <property type="match status" value="1"/>
</dbReference>
<dbReference type="GO" id="GO:0016020">
    <property type="term" value="C:membrane"/>
    <property type="evidence" value="ECO:0007669"/>
    <property type="project" value="UniProtKB-SubCell"/>
</dbReference>
<keyword evidence="6" id="KW-0560">Oxidoreductase</keyword>
<feature type="transmembrane region" description="Helical" evidence="10">
    <location>
        <begin position="216"/>
        <end position="236"/>
    </location>
</feature>
<evidence type="ECO:0008006" key="15">
    <source>
        <dbReference type="Google" id="ProtNLM"/>
    </source>
</evidence>
<dbReference type="InterPro" id="IPR012932">
    <property type="entry name" value="VKOR"/>
</dbReference>
<dbReference type="GO" id="GO:0048038">
    <property type="term" value="F:quinone binding"/>
    <property type="evidence" value="ECO:0007669"/>
    <property type="project" value="UniProtKB-KW"/>
</dbReference>
<organism evidence="13 14">
    <name type="scientific">Chryseobacterium elymi</name>
    <dbReference type="NCBI Taxonomy" id="395936"/>
    <lineage>
        <taxon>Bacteria</taxon>
        <taxon>Pseudomonadati</taxon>
        <taxon>Bacteroidota</taxon>
        <taxon>Flavobacteriia</taxon>
        <taxon>Flavobacteriales</taxon>
        <taxon>Weeksellaceae</taxon>
        <taxon>Chryseobacterium group</taxon>
        <taxon>Chryseobacterium</taxon>
    </lineage>
</organism>
<proteinExistence type="inferred from homology"/>
<keyword evidence="9" id="KW-0676">Redox-active center</keyword>
<dbReference type="SUPFAM" id="SSF52833">
    <property type="entry name" value="Thioredoxin-like"/>
    <property type="match status" value="1"/>
</dbReference>
<feature type="transmembrane region" description="Helical" evidence="10">
    <location>
        <begin position="306"/>
        <end position="324"/>
    </location>
</feature>
<feature type="transmembrane region" description="Helical" evidence="10">
    <location>
        <begin position="274"/>
        <end position="291"/>
    </location>
</feature>
<dbReference type="RefSeq" id="WP_116010439.1">
    <property type="nucleotide sequence ID" value="NZ_QNUH01000001.1"/>
</dbReference>
<keyword evidence="14" id="KW-1185">Reference proteome</keyword>
<dbReference type="CDD" id="cd12921">
    <property type="entry name" value="VKOR_4"/>
    <property type="match status" value="1"/>
</dbReference>
<feature type="domain" description="Thioredoxin-like fold" evidence="12">
    <location>
        <begin position="367"/>
        <end position="457"/>
    </location>
</feature>
<dbReference type="Proteomes" id="UP000257030">
    <property type="component" value="Unassembled WGS sequence"/>
</dbReference>
<evidence type="ECO:0000256" key="4">
    <source>
        <dbReference type="ARBA" id="ARBA00022719"/>
    </source>
</evidence>
<keyword evidence="5 10" id="KW-1133">Transmembrane helix</keyword>
<name>A0A3D9DRR7_9FLAO</name>
<reference evidence="13 14" key="1">
    <citation type="journal article" date="2010" name="Syst. Appl. Microbiol.">
        <title>Four new species of Chryseobacterium from the rhizosphere of coastal sand dune plants, Chryseobacterium elymi sp. nov., Chryseobacterium hagamense sp. nov., Chryseobacterium lathyri sp. nov. and Chryseobacterium rhizosphaerae sp. nov.</title>
        <authorList>
            <person name="Cho S.H."/>
            <person name="Lee K.S."/>
            <person name="Shin D.S."/>
            <person name="Han J.H."/>
            <person name="Park K.S."/>
            <person name="Lee C.H."/>
            <person name="Park K.H."/>
            <person name="Kim S.B."/>
        </authorList>
    </citation>
    <scope>NUCLEOTIDE SEQUENCE [LARGE SCALE GENOMIC DNA]</scope>
    <source>
        <strain evidence="13 14">KCTC 22547</strain>
    </source>
</reference>
<evidence type="ECO:0000256" key="10">
    <source>
        <dbReference type="SAM" id="Phobius"/>
    </source>
</evidence>
<accession>A0A3D9DRR7</accession>
<dbReference type="InterPro" id="IPR012336">
    <property type="entry name" value="Thioredoxin-like_fold"/>
</dbReference>
<evidence type="ECO:0000256" key="1">
    <source>
        <dbReference type="ARBA" id="ARBA00004141"/>
    </source>
</evidence>
<comment type="subcellular location">
    <subcellularLocation>
        <location evidence="1">Membrane</location>
        <topology evidence="1">Multi-pass membrane protein</topology>
    </subcellularLocation>
</comment>
<evidence type="ECO:0000256" key="8">
    <source>
        <dbReference type="ARBA" id="ARBA00023157"/>
    </source>
</evidence>
<feature type="transmembrane region" description="Helical" evidence="10">
    <location>
        <begin position="242"/>
        <end position="262"/>
    </location>
</feature>
<dbReference type="OrthoDB" id="1100563at2"/>
<evidence type="ECO:0000313" key="13">
    <source>
        <dbReference type="EMBL" id="REC80501.1"/>
    </source>
</evidence>
<evidence type="ECO:0000259" key="11">
    <source>
        <dbReference type="Pfam" id="PF07884"/>
    </source>
</evidence>